<evidence type="ECO:0000256" key="2">
    <source>
        <dbReference type="ARBA" id="ARBA00023136"/>
    </source>
</evidence>
<dbReference type="SUPFAM" id="SSF117070">
    <property type="entry name" value="LEA14-like"/>
    <property type="match status" value="1"/>
</dbReference>
<evidence type="ECO:0000256" key="1">
    <source>
        <dbReference type="ARBA" id="ARBA00004370"/>
    </source>
</evidence>
<protein>
    <recommendedName>
        <fullName evidence="7">Late embryogenesis abundant protein LEA-2 subgroup domain-containing protein</fullName>
    </recommendedName>
</protein>
<proteinExistence type="predicted"/>
<evidence type="ECO:0000313" key="6">
    <source>
        <dbReference type="Proteomes" id="UP001634393"/>
    </source>
</evidence>
<keyword evidence="6" id="KW-1185">Reference proteome</keyword>
<dbReference type="PANTHER" id="PTHR31234:SF6">
    <property type="entry name" value="LATE EMBRYOGENESIS ABUNDANT PROTEIN LEA-2 SUBGROUP DOMAIN-CONTAINING PROTEIN"/>
    <property type="match status" value="1"/>
</dbReference>
<sequence>MTDRVYPSAKPNATATATATAFPPLKPPPTKTHLYNPNRHPFRPNPNTRHRQKNHRKHNCRRCCCLTCFWSILLLILILLLAAIAGAAVYVLYHPQRPTFSVTSLKISSFNLTAAAPDDTAHLTAKLNLTLSAKNPNKKMVFFYDPISIIVQSNSVNLSNGTFTNFTSSPGSVFVIHTVIGTNSQLLYNDDVNSLNSGLKRKTGLPMKIVVDTMVGVKLEKLKMKKVGIRVNCDEIHGLVPKGKDVTPAVANVSKANCKVDLRIKIWKWNILI</sequence>
<reference evidence="5 6" key="1">
    <citation type="submission" date="2024-12" db="EMBL/GenBank/DDBJ databases">
        <title>The unique morphological basis and parallel evolutionary history of personate flowers in Penstemon.</title>
        <authorList>
            <person name="Depatie T.H."/>
            <person name="Wessinger C.A."/>
        </authorList>
    </citation>
    <scope>NUCLEOTIDE SEQUENCE [LARGE SCALE GENOMIC DNA]</scope>
    <source>
        <strain evidence="5">WTNN_2</strain>
        <tissue evidence="5">Leaf</tissue>
    </source>
</reference>
<dbReference type="Proteomes" id="UP001634393">
    <property type="component" value="Unassembled WGS sequence"/>
</dbReference>
<comment type="subcellular location">
    <subcellularLocation>
        <location evidence="1">Membrane</location>
    </subcellularLocation>
</comment>
<name>A0ABD3U728_9LAMI</name>
<evidence type="ECO:0000256" key="3">
    <source>
        <dbReference type="SAM" id="MobiDB-lite"/>
    </source>
</evidence>
<evidence type="ECO:0008006" key="7">
    <source>
        <dbReference type="Google" id="ProtNLM"/>
    </source>
</evidence>
<comment type="caution">
    <text evidence="5">The sequence shown here is derived from an EMBL/GenBank/DDBJ whole genome shotgun (WGS) entry which is preliminary data.</text>
</comment>
<evidence type="ECO:0000313" key="5">
    <source>
        <dbReference type="EMBL" id="KAL3844240.1"/>
    </source>
</evidence>
<dbReference type="InterPro" id="IPR044839">
    <property type="entry name" value="NDR1-like"/>
</dbReference>
<dbReference type="PANTHER" id="PTHR31234">
    <property type="entry name" value="LATE EMBRYOGENESIS ABUNDANT (LEA) HYDROXYPROLINE-RICH GLYCOPROTEIN FAMILY"/>
    <property type="match status" value="1"/>
</dbReference>
<keyword evidence="4" id="KW-0812">Transmembrane</keyword>
<dbReference type="EMBL" id="JBJXBP010000002">
    <property type="protein sequence ID" value="KAL3844240.1"/>
    <property type="molecule type" value="Genomic_DNA"/>
</dbReference>
<keyword evidence="4" id="KW-1133">Transmembrane helix</keyword>
<dbReference type="AlphaFoldDB" id="A0ABD3U728"/>
<feature type="region of interest" description="Disordered" evidence="3">
    <location>
        <begin position="1"/>
        <end position="54"/>
    </location>
</feature>
<gene>
    <name evidence="5" type="ORF">ACJIZ3_001643</name>
</gene>
<organism evidence="5 6">
    <name type="scientific">Penstemon smallii</name>
    <dbReference type="NCBI Taxonomy" id="265156"/>
    <lineage>
        <taxon>Eukaryota</taxon>
        <taxon>Viridiplantae</taxon>
        <taxon>Streptophyta</taxon>
        <taxon>Embryophyta</taxon>
        <taxon>Tracheophyta</taxon>
        <taxon>Spermatophyta</taxon>
        <taxon>Magnoliopsida</taxon>
        <taxon>eudicotyledons</taxon>
        <taxon>Gunneridae</taxon>
        <taxon>Pentapetalae</taxon>
        <taxon>asterids</taxon>
        <taxon>lamiids</taxon>
        <taxon>Lamiales</taxon>
        <taxon>Plantaginaceae</taxon>
        <taxon>Cheloneae</taxon>
        <taxon>Penstemon</taxon>
    </lineage>
</organism>
<accession>A0ABD3U728</accession>
<feature type="transmembrane region" description="Helical" evidence="4">
    <location>
        <begin position="63"/>
        <end position="93"/>
    </location>
</feature>
<feature type="compositionally biased region" description="Low complexity" evidence="3">
    <location>
        <begin position="9"/>
        <end position="23"/>
    </location>
</feature>
<dbReference type="GO" id="GO:0016020">
    <property type="term" value="C:membrane"/>
    <property type="evidence" value="ECO:0007669"/>
    <property type="project" value="UniProtKB-SubCell"/>
</dbReference>
<keyword evidence="2 4" id="KW-0472">Membrane</keyword>
<evidence type="ECO:0000256" key="4">
    <source>
        <dbReference type="SAM" id="Phobius"/>
    </source>
</evidence>